<evidence type="ECO:0000313" key="8">
    <source>
        <dbReference type="Proteomes" id="UP000479526"/>
    </source>
</evidence>
<comment type="caution">
    <text evidence="7">The sequence shown here is derived from an EMBL/GenBank/DDBJ whole genome shotgun (WGS) entry which is preliminary data.</text>
</comment>
<dbReference type="CDD" id="cd06173">
    <property type="entry name" value="MFS_MefA_like"/>
    <property type="match status" value="1"/>
</dbReference>
<feature type="transmembrane region" description="Helical" evidence="6">
    <location>
        <begin position="398"/>
        <end position="418"/>
    </location>
</feature>
<dbReference type="AlphaFoldDB" id="A0A7C9JC97"/>
<keyword evidence="5 6" id="KW-0472">Membrane</keyword>
<feature type="transmembrane region" description="Helical" evidence="6">
    <location>
        <begin position="83"/>
        <end position="104"/>
    </location>
</feature>
<evidence type="ECO:0000256" key="3">
    <source>
        <dbReference type="ARBA" id="ARBA00022692"/>
    </source>
</evidence>
<feature type="transmembrane region" description="Helical" evidence="6">
    <location>
        <begin position="110"/>
        <end position="132"/>
    </location>
</feature>
<dbReference type="InterPro" id="IPR036259">
    <property type="entry name" value="MFS_trans_sf"/>
</dbReference>
<reference evidence="7 8" key="1">
    <citation type="submission" date="2020-01" db="EMBL/GenBank/DDBJ databases">
        <title>Herbidospora sp. NEAU-GS84 nov., a novel actinomycete isolated from soil.</title>
        <authorList>
            <person name="Han L."/>
        </authorList>
    </citation>
    <scope>NUCLEOTIDE SEQUENCE [LARGE SCALE GENOMIC DNA]</scope>
    <source>
        <strain evidence="7 8">NEAU-GS84</strain>
    </source>
</reference>
<dbReference type="PANTHER" id="PTHR23513">
    <property type="entry name" value="INTEGRAL MEMBRANE EFFLUX PROTEIN-RELATED"/>
    <property type="match status" value="1"/>
</dbReference>
<sequence length="433" mass="46709">MSYVSDLRVVLRGRDFRRLFGTRLVSQFSDGIFQLAVAGYAFFSPEKQTSVADVAAAFAVLLLPYSIIGPFAGVFIDRWSRRQILVIGPLVRAVLLFLSAIVVAVQAPDWIFYATAFGVLGVNRFFLAALGASLPHVVPKDTLMIANAVTPTSGTVVTFVGAGVGFGLRWLFGPEHFGTAGILLISGVIFASSALIARQMSRQLLGPSFDPDRPQARDAVRHVLSGLVDGVRYIAHRRGPAAALGSMAAHRVLYGMSLGMVLMLYRYYFTTDAELGLMALSGVVATSGLGYFAAAFLTPWATQRFRIETWIPISLAVCGVLEFLLCAPFQQWGFLITGFVTGVLGQSGKICTDVVVQRGIADAYRGRVFSIYDLLFNGMMVAGVSISALLLPPDGRSFFVLTLITVLYLVAAGAYRLAVLPVVRQAEPLTLKS</sequence>
<dbReference type="Gene3D" id="1.20.1250.20">
    <property type="entry name" value="MFS general substrate transporter like domains"/>
    <property type="match status" value="1"/>
</dbReference>
<feature type="transmembrane region" description="Helical" evidence="6">
    <location>
        <begin position="55"/>
        <end position="76"/>
    </location>
</feature>
<evidence type="ECO:0000256" key="5">
    <source>
        <dbReference type="ARBA" id="ARBA00023136"/>
    </source>
</evidence>
<name>A0A7C9JC97_9ACTN</name>
<dbReference type="Proteomes" id="UP000479526">
    <property type="component" value="Unassembled WGS sequence"/>
</dbReference>
<keyword evidence="3 6" id="KW-0812">Transmembrane</keyword>
<evidence type="ECO:0000256" key="2">
    <source>
        <dbReference type="ARBA" id="ARBA00022475"/>
    </source>
</evidence>
<keyword evidence="8" id="KW-1185">Reference proteome</keyword>
<organism evidence="7 8">
    <name type="scientific">Herbidospora solisilvae</name>
    <dbReference type="NCBI Taxonomy" id="2696284"/>
    <lineage>
        <taxon>Bacteria</taxon>
        <taxon>Bacillati</taxon>
        <taxon>Actinomycetota</taxon>
        <taxon>Actinomycetes</taxon>
        <taxon>Streptosporangiales</taxon>
        <taxon>Streptosporangiaceae</taxon>
        <taxon>Herbidospora</taxon>
    </lineage>
</organism>
<accession>A0A7C9JC97</accession>
<dbReference type="PANTHER" id="PTHR23513:SF17">
    <property type="entry name" value="MEMBRANE PROTEIN"/>
    <property type="match status" value="1"/>
</dbReference>
<dbReference type="EMBL" id="WXEW01000005">
    <property type="protein sequence ID" value="NAS23384.1"/>
    <property type="molecule type" value="Genomic_DNA"/>
</dbReference>
<comment type="subcellular location">
    <subcellularLocation>
        <location evidence="1">Cell membrane</location>
        <topology evidence="1">Multi-pass membrane protein</topology>
    </subcellularLocation>
</comment>
<feature type="transmembrane region" description="Helical" evidence="6">
    <location>
        <begin position="177"/>
        <end position="197"/>
    </location>
</feature>
<evidence type="ECO:0000313" key="7">
    <source>
        <dbReference type="EMBL" id="NAS23384.1"/>
    </source>
</evidence>
<dbReference type="RefSeq" id="WP_161480692.1">
    <property type="nucleotide sequence ID" value="NZ_WXEW01000005.1"/>
</dbReference>
<protein>
    <submittedName>
        <fullName evidence="7">MFS transporter</fullName>
    </submittedName>
</protein>
<feature type="transmembrane region" description="Helical" evidence="6">
    <location>
        <begin position="374"/>
        <end position="391"/>
    </location>
</feature>
<feature type="transmembrane region" description="Helical" evidence="6">
    <location>
        <begin position="252"/>
        <end position="269"/>
    </location>
</feature>
<keyword evidence="2" id="KW-1003">Cell membrane</keyword>
<keyword evidence="4 6" id="KW-1133">Transmembrane helix</keyword>
<dbReference type="SUPFAM" id="SSF103473">
    <property type="entry name" value="MFS general substrate transporter"/>
    <property type="match status" value="1"/>
</dbReference>
<evidence type="ECO:0000256" key="1">
    <source>
        <dbReference type="ARBA" id="ARBA00004651"/>
    </source>
</evidence>
<dbReference type="GO" id="GO:0005886">
    <property type="term" value="C:plasma membrane"/>
    <property type="evidence" value="ECO:0007669"/>
    <property type="project" value="UniProtKB-SubCell"/>
</dbReference>
<evidence type="ECO:0000256" key="6">
    <source>
        <dbReference type="SAM" id="Phobius"/>
    </source>
</evidence>
<proteinExistence type="predicted"/>
<feature type="transmembrane region" description="Helical" evidence="6">
    <location>
        <begin position="275"/>
        <end position="297"/>
    </location>
</feature>
<feature type="transmembrane region" description="Helical" evidence="6">
    <location>
        <begin position="309"/>
        <end position="330"/>
    </location>
</feature>
<feature type="transmembrane region" description="Helical" evidence="6">
    <location>
        <begin position="20"/>
        <end position="43"/>
    </location>
</feature>
<evidence type="ECO:0000256" key="4">
    <source>
        <dbReference type="ARBA" id="ARBA00022989"/>
    </source>
</evidence>
<feature type="transmembrane region" description="Helical" evidence="6">
    <location>
        <begin position="144"/>
        <end position="171"/>
    </location>
</feature>
<gene>
    <name evidence="7" type="ORF">GT755_16985</name>
</gene>